<organism evidence="29 30">
    <name type="scientific">Dissostichus mawsoni</name>
    <name type="common">Antarctic cod</name>
    <dbReference type="NCBI Taxonomy" id="36200"/>
    <lineage>
        <taxon>Eukaryota</taxon>
        <taxon>Metazoa</taxon>
        <taxon>Chordata</taxon>
        <taxon>Craniata</taxon>
        <taxon>Vertebrata</taxon>
        <taxon>Euteleostomi</taxon>
        <taxon>Actinopterygii</taxon>
        <taxon>Neopterygii</taxon>
        <taxon>Teleostei</taxon>
        <taxon>Neoteleostei</taxon>
        <taxon>Acanthomorphata</taxon>
        <taxon>Eupercaria</taxon>
        <taxon>Perciformes</taxon>
        <taxon>Notothenioidei</taxon>
        <taxon>Nototheniidae</taxon>
        <taxon>Dissostichus</taxon>
    </lineage>
</organism>
<sequence length="634" mass="70643">MDPSKCTQETIVRLKDDSGTEACQRRTNPDDSAGCQVCAGQGRIRRLGRGMDVKISGWLAGQRAVKKHKRGGPHSVNQDMAGPGETALLLQDGRGSGGNDGRLSKGDRLDKGVRGGGGAERGRRTRQRNAHYGISSYTLALTEEGETERRGSYPAGRIVPPAGRRRGDAGGRAGWVDPDNAQRSYLRTPLLSAPRWSLPAAAAPIGRRASSFIKMPPHPLRRSRRFNPFLSFPRSRSFYRSSNNILPYAPWPSFVSPFSSTWLYTKGISQFANVSQHAFIRQTELVNRRVEMLRIEMRERDGESRWKSEREERKEEASGESVKRPFSRQHVRISNSNYLWTLAFSTQPCSPPPAHPRTPLVLLHGFGGGVALWVQNLDSLSSNGPVYCLDLLGFGRSSRPEFSSDPEGAEDQFLSALEEWREKVGMEEMVLLGHNLGGYLSAAYTLRYPNRVKHLLLVEPWGFPARPENPNHSSIPVWIRAMGAAMSPFNPMAGLRVAGPLGPMLVQTIRSDFKQKYSAVFDDNTVSDYIYHLNAQSPSGETAFSNMTIPYGWAKRPMQERIGQIQTDIPISFIYGSRSSIDSDSGYELKKPDQIGAGHYVFADQPDDFNQAVLQILATMERKSKEEETKQRAF</sequence>
<comment type="catalytic activity">
    <reaction evidence="23">
        <text>eicosanoyl-CoA + 1-(9Z-octadecenoyl)-sn-glycero-3-phosphate = 1-(9Z)-octadecenoyl-2-eicosanoyl-sn-glycero-3-phosphate + CoA</text>
        <dbReference type="Rhea" id="RHEA:37451"/>
        <dbReference type="ChEBI" id="CHEBI:57287"/>
        <dbReference type="ChEBI" id="CHEBI:57380"/>
        <dbReference type="ChEBI" id="CHEBI:74544"/>
        <dbReference type="ChEBI" id="CHEBI:74937"/>
    </reaction>
    <physiologicalReaction direction="left-to-right" evidence="23">
        <dbReference type="Rhea" id="RHEA:37452"/>
    </physiologicalReaction>
</comment>
<keyword evidence="14" id="KW-1208">Phospholipid metabolism</keyword>
<dbReference type="GO" id="GO:0005811">
    <property type="term" value="C:lipid droplet"/>
    <property type="evidence" value="ECO:0007669"/>
    <property type="project" value="UniProtKB-SubCell"/>
</dbReference>
<evidence type="ECO:0000256" key="27">
    <source>
        <dbReference type="SAM" id="MobiDB-lite"/>
    </source>
</evidence>
<evidence type="ECO:0000313" key="30">
    <source>
        <dbReference type="Proteomes" id="UP000518266"/>
    </source>
</evidence>
<feature type="domain" description="AB hydrolase-1" evidence="28">
    <location>
        <begin position="359"/>
        <end position="585"/>
    </location>
</feature>
<dbReference type="InterPro" id="IPR000073">
    <property type="entry name" value="AB_hydrolase_1"/>
</dbReference>
<evidence type="ECO:0000256" key="14">
    <source>
        <dbReference type="ARBA" id="ARBA00023264"/>
    </source>
</evidence>
<evidence type="ECO:0000256" key="18">
    <source>
        <dbReference type="ARBA" id="ARBA00040731"/>
    </source>
</evidence>
<feature type="compositionally biased region" description="Basic and acidic residues" evidence="27">
    <location>
        <begin position="102"/>
        <end position="113"/>
    </location>
</feature>
<comment type="subcellular location">
    <subcellularLocation>
        <location evidence="3">Cytoplasm</location>
    </subcellularLocation>
    <subcellularLocation>
        <location evidence="4">Lipid droplet</location>
    </subcellularLocation>
</comment>
<protein>
    <recommendedName>
        <fullName evidence="18">1-acylglycerol-3-phosphate O-acyltransferase ABHD5</fullName>
        <ecNumber evidence="5">2.3.1.51</ecNumber>
    </recommendedName>
    <alternativeName>
        <fullName evidence="19">Abhydrolase domain-containing protein 5</fullName>
    </alternativeName>
</protein>
<gene>
    <name evidence="29" type="ORF">F7725_024878</name>
</gene>
<comment type="catalytic activity">
    <reaction evidence="21">
        <text>1-hexadecanoyl-sn-glycero-3-phosphate + (9Z)-octadecenoyl-CoA = 1-hexadecanoyl-2-(9Z-octadecenoyl)-sn-glycero-3-phosphate + CoA</text>
        <dbReference type="Rhea" id="RHEA:33187"/>
        <dbReference type="ChEBI" id="CHEBI:57287"/>
        <dbReference type="ChEBI" id="CHEBI:57387"/>
        <dbReference type="ChEBI" id="CHEBI:57518"/>
        <dbReference type="ChEBI" id="CHEBI:64839"/>
    </reaction>
    <physiologicalReaction direction="left-to-right" evidence="21">
        <dbReference type="Rhea" id="RHEA:33188"/>
    </physiologicalReaction>
</comment>
<evidence type="ECO:0000313" key="29">
    <source>
        <dbReference type="EMBL" id="KAF3833674.1"/>
    </source>
</evidence>
<comment type="catalytic activity">
    <reaction evidence="22">
        <text>1-octadecanoyl-sn-glycero-3-phosphate + (9Z)-octadecenoyl-CoA = 1-octadecanoyl-2-(9Z-octadecenoyl)-sn-glycero-3-phosphate + CoA</text>
        <dbReference type="Rhea" id="RHEA:37163"/>
        <dbReference type="ChEBI" id="CHEBI:57287"/>
        <dbReference type="ChEBI" id="CHEBI:57387"/>
        <dbReference type="ChEBI" id="CHEBI:74560"/>
        <dbReference type="ChEBI" id="CHEBI:74565"/>
    </reaction>
    <physiologicalReaction direction="left-to-right" evidence="22">
        <dbReference type="Rhea" id="RHEA:37164"/>
    </physiologicalReaction>
</comment>
<dbReference type="GO" id="GO:0003841">
    <property type="term" value="F:1-acylglycerol-3-phosphate O-acyltransferase activity"/>
    <property type="evidence" value="ECO:0007669"/>
    <property type="project" value="UniProtKB-EC"/>
</dbReference>
<dbReference type="GO" id="GO:0010891">
    <property type="term" value="P:negative regulation of triglyceride storage"/>
    <property type="evidence" value="ECO:0007669"/>
    <property type="project" value="TreeGrafter"/>
</dbReference>
<evidence type="ECO:0000256" key="22">
    <source>
        <dbReference type="ARBA" id="ARBA00047543"/>
    </source>
</evidence>
<keyword evidence="15" id="KW-0012">Acyltransferase</keyword>
<keyword evidence="6" id="KW-0963">Cytoplasm</keyword>
<evidence type="ECO:0000256" key="2">
    <source>
        <dbReference type="ARBA" id="ARBA00000816"/>
    </source>
</evidence>
<evidence type="ECO:0000256" key="12">
    <source>
        <dbReference type="ARBA" id="ARBA00023098"/>
    </source>
</evidence>
<evidence type="ECO:0000256" key="20">
    <source>
        <dbReference type="ARBA" id="ARBA00045357"/>
    </source>
</evidence>
<keyword evidence="9" id="KW-0808">Transferase</keyword>
<evidence type="ECO:0000256" key="4">
    <source>
        <dbReference type="ARBA" id="ARBA00004502"/>
    </source>
</evidence>
<comment type="catalytic activity">
    <reaction evidence="2">
        <text>1-(9Z-octadecenoyl)-sn-glycero-3-phosphate + hexadecanoyl-CoA = 1-(9Z)-octadecenoyl-2-hexadecanoyl-sn-glycero-3-phosphate + CoA</text>
        <dbReference type="Rhea" id="RHEA:37143"/>
        <dbReference type="ChEBI" id="CHEBI:57287"/>
        <dbReference type="ChEBI" id="CHEBI:57379"/>
        <dbReference type="ChEBI" id="CHEBI:74544"/>
        <dbReference type="ChEBI" id="CHEBI:74551"/>
    </reaction>
    <physiologicalReaction direction="left-to-right" evidence="2">
        <dbReference type="Rhea" id="RHEA:37144"/>
    </physiologicalReaction>
</comment>
<evidence type="ECO:0000256" key="13">
    <source>
        <dbReference type="ARBA" id="ARBA00023209"/>
    </source>
</evidence>
<dbReference type="GO" id="GO:0006654">
    <property type="term" value="P:phosphatidic acid biosynthetic process"/>
    <property type="evidence" value="ECO:0007669"/>
    <property type="project" value="TreeGrafter"/>
</dbReference>
<evidence type="ECO:0000256" key="17">
    <source>
        <dbReference type="ARBA" id="ARBA00038097"/>
    </source>
</evidence>
<keyword evidence="30" id="KW-1185">Reference proteome</keyword>
<reference evidence="29 30" key="1">
    <citation type="submission" date="2020-03" db="EMBL/GenBank/DDBJ databases">
        <title>Dissostichus mawsoni Genome sequencing and assembly.</title>
        <authorList>
            <person name="Park H."/>
        </authorList>
    </citation>
    <scope>NUCLEOTIDE SEQUENCE [LARGE SCALE GENOMIC DNA]</scope>
    <source>
        <strain evidence="29">DM0001</strain>
        <tissue evidence="29">Muscle</tissue>
    </source>
</reference>
<evidence type="ECO:0000256" key="19">
    <source>
        <dbReference type="ARBA" id="ARBA00042413"/>
    </source>
</evidence>
<keyword evidence="13" id="KW-0594">Phospholipid biosynthesis</keyword>
<evidence type="ECO:0000256" key="9">
    <source>
        <dbReference type="ARBA" id="ARBA00022679"/>
    </source>
</evidence>
<dbReference type="GO" id="GO:0006631">
    <property type="term" value="P:fatty acid metabolic process"/>
    <property type="evidence" value="ECO:0007669"/>
    <property type="project" value="UniProtKB-KW"/>
</dbReference>
<keyword evidence="11" id="KW-0276">Fatty acid metabolism</keyword>
<dbReference type="Pfam" id="PF00561">
    <property type="entry name" value="Abhydrolase_1"/>
    <property type="match status" value="1"/>
</dbReference>
<name>A0A7J5X9J1_DISMA</name>
<evidence type="ECO:0000256" key="15">
    <source>
        <dbReference type="ARBA" id="ARBA00023315"/>
    </source>
</evidence>
<dbReference type="PRINTS" id="PR00111">
    <property type="entry name" value="ABHYDROLASE"/>
</dbReference>
<evidence type="ECO:0000256" key="8">
    <source>
        <dbReference type="ARBA" id="ARBA00022677"/>
    </source>
</evidence>
<dbReference type="EC" id="2.3.1.51" evidence="5"/>
<comment type="similarity">
    <text evidence="17">Belongs to the peptidase S33 family. ABHD4/ABHD5 subfamily.</text>
</comment>
<keyword evidence="12" id="KW-0443">Lipid metabolism</keyword>
<comment type="catalytic activity">
    <reaction evidence="24">
        <text>1-(5Z,8Z,11Z,14Z-eicosatetraenoyl)-sn-glycero-3-phosphate + (9Z)-octadecenoyl-CoA = 1-(5Z,8Z,11Z,14Z)-eicosatetraenoyl-2-(9Z)-octadecenoyl-sn-glycero-3-phosphate + CoA</text>
        <dbReference type="Rhea" id="RHEA:37455"/>
        <dbReference type="ChEBI" id="CHEBI:57287"/>
        <dbReference type="ChEBI" id="CHEBI:57387"/>
        <dbReference type="ChEBI" id="CHEBI:74938"/>
        <dbReference type="ChEBI" id="CHEBI:74941"/>
    </reaction>
    <physiologicalReaction direction="left-to-right" evidence="24">
        <dbReference type="Rhea" id="RHEA:37456"/>
    </physiologicalReaction>
</comment>
<dbReference type="EMBL" id="JAAKFY010000026">
    <property type="protein sequence ID" value="KAF3833674.1"/>
    <property type="molecule type" value="Genomic_DNA"/>
</dbReference>
<evidence type="ECO:0000256" key="10">
    <source>
        <dbReference type="ARBA" id="ARBA00022782"/>
    </source>
</evidence>
<dbReference type="PANTHER" id="PTHR42886:SF34">
    <property type="entry name" value="1-ACYLGLYCEROL-3-PHOSPHATE O-ACYLTRANSFERASE ABHD5"/>
    <property type="match status" value="1"/>
</dbReference>
<dbReference type="GO" id="GO:0010898">
    <property type="term" value="P:positive regulation of triglyceride catabolic process"/>
    <property type="evidence" value="ECO:0007669"/>
    <property type="project" value="TreeGrafter"/>
</dbReference>
<evidence type="ECO:0000256" key="26">
    <source>
        <dbReference type="ARBA" id="ARBA00049561"/>
    </source>
</evidence>
<dbReference type="GO" id="GO:0052689">
    <property type="term" value="F:carboxylic ester hydrolase activity"/>
    <property type="evidence" value="ECO:0007669"/>
    <property type="project" value="TreeGrafter"/>
</dbReference>
<dbReference type="SUPFAM" id="SSF53474">
    <property type="entry name" value="alpha/beta-Hydrolases"/>
    <property type="match status" value="1"/>
</dbReference>
<dbReference type="GO" id="GO:0005739">
    <property type="term" value="C:mitochondrion"/>
    <property type="evidence" value="ECO:0007669"/>
    <property type="project" value="TreeGrafter"/>
</dbReference>
<feature type="region of interest" description="Disordered" evidence="27">
    <location>
        <begin position="87"/>
        <end position="124"/>
    </location>
</feature>
<dbReference type="GO" id="GO:0055088">
    <property type="term" value="P:lipid homeostasis"/>
    <property type="evidence" value="ECO:0007669"/>
    <property type="project" value="TreeGrafter"/>
</dbReference>
<feature type="compositionally biased region" description="Basic and acidic residues" evidence="27">
    <location>
        <begin position="301"/>
        <end position="323"/>
    </location>
</feature>
<comment type="function">
    <text evidence="20">Coenzyme A-dependent lysophosphatidic acid acyltransferase that catalyzes the transfer of an acyl group on a lysophosphatidic acid. Functions preferentially with 1-oleoyl-lysophosphatidic acid followed by 1-palmitoyl-lysophosphatidic acid, 1-stearoyl-lysophosphatidic acid and 1-arachidonoyl-lysophosphatidic acid as lipid acceptor. Functions preferentially with arachidonoyl-CoA followed by oleoyl-CoA as acyl group donors. Functions in phosphatidic acid biosynthesis. May regulate the cellular storage of triacylglycerol through activation of the phospholipase PNPLA2. Involved in keratinocyte differentiation. Regulates lipid droplet fusion.</text>
</comment>
<evidence type="ECO:0000259" key="28">
    <source>
        <dbReference type="Pfam" id="PF00561"/>
    </source>
</evidence>
<dbReference type="AlphaFoldDB" id="A0A7J5X9J1"/>
<comment type="catalytic activity">
    <reaction evidence="1">
        <text>a 1-acyl-sn-glycero-3-phosphate + an acyl-CoA = a 1,2-diacyl-sn-glycero-3-phosphate + CoA</text>
        <dbReference type="Rhea" id="RHEA:19709"/>
        <dbReference type="ChEBI" id="CHEBI:57287"/>
        <dbReference type="ChEBI" id="CHEBI:57970"/>
        <dbReference type="ChEBI" id="CHEBI:58342"/>
        <dbReference type="ChEBI" id="CHEBI:58608"/>
        <dbReference type="EC" id="2.3.1.51"/>
    </reaction>
    <physiologicalReaction direction="left-to-right" evidence="1">
        <dbReference type="Rhea" id="RHEA:19710"/>
    </physiologicalReaction>
</comment>
<comment type="catalytic activity">
    <reaction evidence="25">
        <text>1-(9Z-octadecenoyl)-sn-glycero-3-phosphate + (5Z,8Z,11Z,14Z)-eicosatetraenoyl-CoA = 1-(9Z)-octadecenoyl-2-(5Z,8Z,11Z,14Z)-eicosatetraenoyl-sn-glycero-3-phosphate + CoA</text>
        <dbReference type="Rhea" id="RHEA:37443"/>
        <dbReference type="ChEBI" id="CHEBI:57287"/>
        <dbReference type="ChEBI" id="CHEBI:57368"/>
        <dbReference type="ChEBI" id="CHEBI:74544"/>
        <dbReference type="ChEBI" id="CHEBI:74928"/>
    </reaction>
    <physiologicalReaction direction="left-to-right" evidence="25">
        <dbReference type="Rhea" id="RHEA:37444"/>
    </physiologicalReaction>
</comment>
<evidence type="ECO:0000256" key="21">
    <source>
        <dbReference type="ARBA" id="ARBA00047525"/>
    </source>
</evidence>
<evidence type="ECO:0000256" key="1">
    <source>
        <dbReference type="ARBA" id="ARBA00000300"/>
    </source>
</evidence>
<evidence type="ECO:0000256" key="7">
    <source>
        <dbReference type="ARBA" id="ARBA00022516"/>
    </source>
</evidence>
<dbReference type="PANTHER" id="PTHR42886">
    <property type="entry name" value="RE40534P-RELATED"/>
    <property type="match status" value="1"/>
</dbReference>
<dbReference type="FunFam" id="3.40.50.1820:FF:000019">
    <property type="entry name" value="1-acylglycerol-3-phosphate O-acyltransferase ABHD5"/>
    <property type="match status" value="1"/>
</dbReference>
<keyword evidence="7" id="KW-0444">Lipid biosynthesis</keyword>
<dbReference type="OrthoDB" id="7457040at2759"/>
<dbReference type="Gene3D" id="3.40.50.1820">
    <property type="entry name" value="alpha/beta hydrolase"/>
    <property type="match status" value="1"/>
</dbReference>
<keyword evidence="10" id="KW-0221">Differentiation</keyword>
<comment type="catalytic activity">
    <reaction evidence="26">
        <text>1-(9Z-octadecenoyl)-sn-glycero-3-phosphate + (9Z)-octadecenoyl-CoA = 1,2-di-(9Z-octadecenoyl)-sn-glycero-3-phosphate + CoA</text>
        <dbReference type="Rhea" id="RHEA:37131"/>
        <dbReference type="ChEBI" id="CHEBI:57287"/>
        <dbReference type="ChEBI" id="CHEBI:57387"/>
        <dbReference type="ChEBI" id="CHEBI:74544"/>
        <dbReference type="ChEBI" id="CHEBI:74546"/>
    </reaction>
    <physiologicalReaction direction="left-to-right" evidence="26">
        <dbReference type="Rhea" id="RHEA:37132"/>
    </physiologicalReaction>
</comment>
<evidence type="ECO:0000256" key="3">
    <source>
        <dbReference type="ARBA" id="ARBA00004496"/>
    </source>
</evidence>
<proteinExistence type="inferred from homology"/>
<evidence type="ECO:0000256" key="11">
    <source>
        <dbReference type="ARBA" id="ARBA00022832"/>
    </source>
</evidence>
<evidence type="ECO:0000256" key="6">
    <source>
        <dbReference type="ARBA" id="ARBA00022490"/>
    </source>
</evidence>
<dbReference type="GO" id="GO:0030154">
    <property type="term" value="P:cell differentiation"/>
    <property type="evidence" value="ECO:0007669"/>
    <property type="project" value="UniProtKB-KW"/>
</dbReference>
<evidence type="ECO:0000256" key="16">
    <source>
        <dbReference type="ARBA" id="ARBA00036296"/>
    </source>
</evidence>
<accession>A0A7J5X9J1</accession>
<keyword evidence="8" id="KW-0551">Lipid droplet</keyword>
<dbReference type="InterPro" id="IPR029058">
    <property type="entry name" value="AB_hydrolase_fold"/>
</dbReference>
<evidence type="ECO:0000256" key="25">
    <source>
        <dbReference type="ARBA" id="ARBA00048770"/>
    </source>
</evidence>
<dbReference type="Proteomes" id="UP000518266">
    <property type="component" value="Unassembled WGS sequence"/>
</dbReference>
<evidence type="ECO:0000256" key="5">
    <source>
        <dbReference type="ARBA" id="ARBA00013211"/>
    </source>
</evidence>
<evidence type="ECO:0000256" key="23">
    <source>
        <dbReference type="ARBA" id="ARBA00047849"/>
    </source>
</evidence>
<comment type="catalytic activity">
    <reaction evidence="16">
        <text>1-(9Z-octadecenoyl)-sn-glycero-3-phosphate + octadecanoyl-CoA = 1-(9Z-octadecenoyl)-2-octadecanoyl-sn-glycero-3-phosphate + CoA</text>
        <dbReference type="Rhea" id="RHEA:37147"/>
        <dbReference type="ChEBI" id="CHEBI:57287"/>
        <dbReference type="ChEBI" id="CHEBI:57394"/>
        <dbReference type="ChEBI" id="CHEBI:74544"/>
        <dbReference type="ChEBI" id="CHEBI:74552"/>
    </reaction>
    <physiologicalReaction direction="left-to-right" evidence="16">
        <dbReference type="Rhea" id="RHEA:37148"/>
    </physiologicalReaction>
</comment>
<feature type="region of interest" description="Disordered" evidence="27">
    <location>
        <begin position="143"/>
        <end position="176"/>
    </location>
</feature>
<feature type="region of interest" description="Disordered" evidence="27">
    <location>
        <begin position="301"/>
        <end position="324"/>
    </location>
</feature>
<comment type="caution">
    <text evidence="29">The sequence shown here is derived from an EMBL/GenBank/DDBJ whole genome shotgun (WGS) entry which is preliminary data.</text>
</comment>
<evidence type="ECO:0000256" key="24">
    <source>
        <dbReference type="ARBA" id="ARBA00048632"/>
    </source>
</evidence>